<dbReference type="PANTHER" id="PTHR32305">
    <property type="match status" value="1"/>
</dbReference>
<feature type="compositionally biased region" description="Polar residues" evidence="1">
    <location>
        <begin position="1421"/>
        <end position="1431"/>
    </location>
</feature>
<feature type="domain" description="DUF6531" evidence="4">
    <location>
        <begin position="356"/>
        <end position="427"/>
    </location>
</feature>
<dbReference type="InterPro" id="IPR050708">
    <property type="entry name" value="T6SS_VgrG/RHS"/>
</dbReference>
<dbReference type="Gene3D" id="2.180.10.10">
    <property type="entry name" value="RHS repeat-associated core"/>
    <property type="match status" value="3"/>
</dbReference>
<dbReference type="Pfam" id="PF03527">
    <property type="entry name" value="RHS"/>
    <property type="match status" value="1"/>
</dbReference>
<evidence type="ECO:0000259" key="5">
    <source>
        <dbReference type="Pfam" id="PF21725"/>
    </source>
</evidence>
<evidence type="ECO:0000313" key="7">
    <source>
        <dbReference type="Proteomes" id="UP001551176"/>
    </source>
</evidence>
<dbReference type="InterPro" id="IPR049082">
    <property type="entry name" value="T7SS_signal"/>
</dbReference>
<dbReference type="InterPro" id="IPR022385">
    <property type="entry name" value="Rhs_assc_core"/>
</dbReference>
<dbReference type="InterPro" id="IPR025968">
    <property type="entry name" value="YwqJ_deaminase"/>
</dbReference>
<dbReference type="Gene3D" id="1.10.287.1060">
    <property type="entry name" value="ESAT-6-like"/>
    <property type="match status" value="1"/>
</dbReference>
<dbReference type="InterPro" id="IPR045351">
    <property type="entry name" value="DUF6531"/>
</dbReference>
<sequence length="1536" mass="167505">MGGHRPRDWHVLDLEKDPTPGDPHRVRSLAKNLHDFADDVGRVLRDIKGMAGDEAILQWVGKTADAFTEKFEDAPDKLKKLKKSYEMAGDALSAYWPDLERAQTLADKALVKGREAQADLTSAKSRLTSADSWVDKAGKEADKYKDKPGGGKDVPKPDEDKVKAATRNAHSAEKAQKSAQGDVDSAQSALDAAKKMADDARKMREEAAGTAKKKIDEASDAGIQNRKWWEEVGDWVSDNWDTIVEVCKVVVAVVGVIAMIIGGPILAAIVVVAAVIVLADTLNKYAKGQATLMDVAFAAMDCIPGGKGITTAAKLAKGVKGGLKAMAKGLGKGALRKGADDAAGAGKKAASRCKNGDPIDMVSGEMLMEETDVELPGLLPLVLRRTHLSTYGWGRWFGPSWSSTLDERLELDTQGVVFAAEDGMILLYPVPLPGTSVMPEEGPRWPLDWDGSPGAPIRISDPQTGLVRHFAPLDAPGSDDTAFVMPLAAISDPTGRRIDFDRDESGTPTAVRDSAGRHLRVDTDGGRVTRLSLDDAEAGPEGITLLSYGYSDDGRGNLTEVRNSSGAPLKLTYDGRNRITSWTDRNGGWYRFAYDEQDRCVTGEGADGRLSCTVAYDTANRETRYTDSLGHTTTYRHNELRQLVSETDPLGHTTYSEWDRYDRLLARTDRLGRTTRYQYDEHGVPTRVLRPDGRQSVAELDEHGRPATVTEPDGAVWRMEHDSAGRLTAETDPTGARISYGYDEAGGISTITDATGRATLVETDAAGLPVATTDAEGATTRYERDAFGRLVAQTGPDGSRTAFAWTPEGRLALRTLPDGGTERRTYDGEGNLVAYVDTVGRETRFEYGAFDLLEKRIEPDGSCLRFAYDGELRVTSVTNHLGATWTYRYDDAGRLTQEQDFEGRTRSYRHDAAGQLVGQTNGAGETTEYVRDLLGKILEQRAPEGITSYEHDPMGNLRVVRGEHGEVSYERDALGRVLAETCNGATVRSAYDVLGRRTRRVTPSNAESSWEYDGRDRPVLLRTAGRSVSFGYDESGREIERRAGAAVLSQGWDANGRLSSQTVTAGLSPNGPERRRVQERTYRYRSDGTVHAIHDLVGGDRTIDVDGTGRITGVRADTWSERYAYDAAGNVTSGEWPGAQAATSSGSAHGGAGRPGGVRYDFDAQGRVVRRRRKRLSRKADVWHYTWDSQDRLVGVVTPDGAKWTYLYDPFGRRIAKRRFADDGETVVEEVRFAWDGFVLAEQVRWSGDEPLRCTTWDWERDRFSPVTQVERVAGARERPDAEQEWIDEEFYSIVTDVVGAPAELCDEQGELAWRSRATVWGAPLDDEASGDRAYCPLRLPGQYHDPESALHYNYQRHYDPETGRYVSLDPLDLAPGPNPRAYASNPFTGVDPLGLAPDCERALQAARDRADLEQARPGASKQTRPTSTAGLTVPGHQGTFSGASLKGGGNHSLHPDVQAAYDRVPTELRPVGNQHGRCGEAEALSNAMNAGHDPRGGVSAAVDVRAAGNPKHGVPKAPCSSCQHVLDQFGITAVT</sequence>
<dbReference type="PRINTS" id="PR00394">
    <property type="entry name" value="RHSPROTEIN"/>
</dbReference>
<dbReference type="Pfam" id="PF21725">
    <property type="entry name" value="T7SS_signal"/>
    <property type="match status" value="1"/>
</dbReference>
<organism evidence="6 7">
    <name type="scientific">Streptomyces atriruber</name>
    <dbReference type="NCBI Taxonomy" id="545121"/>
    <lineage>
        <taxon>Bacteria</taxon>
        <taxon>Bacillati</taxon>
        <taxon>Actinomycetota</taxon>
        <taxon>Actinomycetes</taxon>
        <taxon>Kitasatosporales</taxon>
        <taxon>Streptomycetaceae</taxon>
        <taxon>Streptomyces</taxon>
    </lineage>
</organism>
<evidence type="ECO:0000313" key="6">
    <source>
        <dbReference type="EMBL" id="MEU6826272.1"/>
    </source>
</evidence>
<evidence type="ECO:0000259" key="4">
    <source>
        <dbReference type="Pfam" id="PF20148"/>
    </source>
</evidence>
<name>A0ABV3BZ32_9ACTN</name>
<keyword evidence="2" id="KW-0472">Membrane</keyword>
<dbReference type="InterPro" id="IPR031325">
    <property type="entry name" value="RHS_repeat"/>
</dbReference>
<feature type="compositionally biased region" description="Basic and acidic residues" evidence="1">
    <location>
        <begin position="139"/>
        <end position="163"/>
    </location>
</feature>
<comment type="caution">
    <text evidence="6">The sequence shown here is derived from an EMBL/GenBank/DDBJ whole genome shotgun (WGS) entry which is preliminary data.</text>
</comment>
<feature type="domain" description="RHS protein conserved region" evidence="3">
    <location>
        <begin position="1294"/>
        <end position="1323"/>
    </location>
</feature>
<feature type="compositionally biased region" description="Low complexity" evidence="1">
    <location>
        <begin position="1138"/>
        <end position="1147"/>
    </location>
</feature>
<protein>
    <submittedName>
        <fullName evidence="6">DUF6531 domain-containing protein</fullName>
    </submittedName>
</protein>
<feature type="region of interest" description="Disordered" evidence="1">
    <location>
        <begin position="139"/>
        <end position="216"/>
    </location>
</feature>
<feature type="region of interest" description="Disordered" evidence="1">
    <location>
        <begin position="1137"/>
        <end position="1157"/>
    </location>
</feature>
<dbReference type="NCBIfam" id="TIGR03696">
    <property type="entry name" value="Rhs_assc_core"/>
    <property type="match status" value="1"/>
</dbReference>
<evidence type="ECO:0000256" key="2">
    <source>
        <dbReference type="SAM" id="Phobius"/>
    </source>
</evidence>
<keyword evidence="2" id="KW-0812">Transmembrane</keyword>
<keyword evidence="7" id="KW-1185">Reference proteome</keyword>
<feature type="compositionally biased region" description="Basic and acidic residues" evidence="1">
    <location>
        <begin position="192"/>
        <end position="216"/>
    </location>
</feature>
<accession>A0ABV3BZ32</accession>
<dbReference type="InterPro" id="IPR001826">
    <property type="entry name" value="RHS"/>
</dbReference>
<dbReference type="EMBL" id="JBEYXV010000025">
    <property type="protein sequence ID" value="MEU6826272.1"/>
    <property type="molecule type" value="Genomic_DNA"/>
</dbReference>
<dbReference type="Proteomes" id="UP001551176">
    <property type="component" value="Unassembled WGS sequence"/>
</dbReference>
<keyword evidence="2" id="KW-1133">Transmembrane helix</keyword>
<dbReference type="PANTHER" id="PTHR32305:SF15">
    <property type="entry name" value="PROTEIN RHSA-RELATED"/>
    <property type="match status" value="1"/>
</dbReference>
<feature type="region of interest" description="Disordered" evidence="1">
    <location>
        <begin position="1408"/>
        <end position="1456"/>
    </location>
</feature>
<dbReference type="Pfam" id="PF20148">
    <property type="entry name" value="DUF6531"/>
    <property type="match status" value="1"/>
</dbReference>
<dbReference type="InterPro" id="IPR006530">
    <property type="entry name" value="YD"/>
</dbReference>
<dbReference type="Pfam" id="PF14431">
    <property type="entry name" value="YwqJ-deaminase"/>
    <property type="match status" value="1"/>
</dbReference>
<evidence type="ECO:0000256" key="1">
    <source>
        <dbReference type="SAM" id="MobiDB-lite"/>
    </source>
</evidence>
<proteinExistence type="predicted"/>
<feature type="domain" description="Putative T7SS secretion signal" evidence="5">
    <location>
        <begin position="21"/>
        <end position="220"/>
    </location>
</feature>
<dbReference type="Pfam" id="PF05593">
    <property type="entry name" value="RHS_repeat"/>
    <property type="match status" value="8"/>
</dbReference>
<feature type="region of interest" description="Disordered" evidence="1">
    <location>
        <begin position="1"/>
        <end position="23"/>
    </location>
</feature>
<feature type="transmembrane region" description="Helical" evidence="2">
    <location>
        <begin position="249"/>
        <end position="279"/>
    </location>
</feature>
<dbReference type="RefSeq" id="WP_359357341.1">
    <property type="nucleotide sequence ID" value="NZ_JBEYXV010000025.1"/>
</dbReference>
<gene>
    <name evidence="6" type="ORF">ABZ921_37140</name>
</gene>
<reference evidence="6 7" key="1">
    <citation type="submission" date="2024-06" db="EMBL/GenBank/DDBJ databases">
        <title>The Natural Products Discovery Center: Release of the First 8490 Sequenced Strains for Exploring Actinobacteria Biosynthetic Diversity.</title>
        <authorList>
            <person name="Kalkreuter E."/>
            <person name="Kautsar S.A."/>
            <person name="Yang D."/>
            <person name="Bader C.D."/>
            <person name="Teijaro C.N."/>
            <person name="Fluegel L."/>
            <person name="Davis C.M."/>
            <person name="Simpson J.R."/>
            <person name="Lauterbach L."/>
            <person name="Steele A.D."/>
            <person name="Gui C."/>
            <person name="Meng S."/>
            <person name="Li G."/>
            <person name="Viehrig K."/>
            <person name="Ye F."/>
            <person name="Su P."/>
            <person name="Kiefer A.F."/>
            <person name="Nichols A."/>
            <person name="Cepeda A.J."/>
            <person name="Yan W."/>
            <person name="Fan B."/>
            <person name="Jiang Y."/>
            <person name="Adhikari A."/>
            <person name="Zheng C.-J."/>
            <person name="Schuster L."/>
            <person name="Cowan T.M."/>
            <person name="Smanski M.J."/>
            <person name="Chevrette M.G."/>
            <person name="De Carvalho L.P.S."/>
            <person name="Shen B."/>
        </authorList>
    </citation>
    <scope>NUCLEOTIDE SEQUENCE [LARGE SCALE GENOMIC DNA]</scope>
    <source>
        <strain evidence="6 7">NPDC046838</strain>
    </source>
</reference>
<dbReference type="NCBIfam" id="TIGR01643">
    <property type="entry name" value="YD_repeat_2x"/>
    <property type="match status" value="11"/>
</dbReference>
<evidence type="ECO:0000259" key="3">
    <source>
        <dbReference type="Pfam" id="PF03527"/>
    </source>
</evidence>